<reference evidence="4 5" key="1">
    <citation type="journal article" date="2018" name="Cell">
        <title>The Chara Genome: Secondary Complexity and Implications for Plant Terrestrialization.</title>
        <authorList>
            <person name="Nishiyama T."/>
            <person name="Sakayama H."/>
            <person name="Vries J.D."/>
            <person name="Buschmann H."/>
            <person name="Saint-Marcoux D."/>
            <person name="Ullrich K.K."/>
            <person name="Haas F.B."/>
            <person name="Vanderstraeten L."/>
            <person name="Becker D."/>
            <person name="Lang D."/>
            <person name="Vosolsobe S."/>
            <person name="Rombauts S."/>
            <person name="Wilhelmsson P.K.I."/>
            <person name="Janitza P."/>
            <person name="Kern R."/>
            <person name="Heyl A."/>
            <person name="Rumpler F."/>
            <person name="Villalobos L.I.A.C."/>
            <person name="Clay J.M."/>
            <person name="Skokan R."/>
            <person name="Toyoda A."/>
            <person name="Suzuki Y."/>
            <person name="Kagoshima H."/>
            <person name="Schijlen E."/>
            <person name="Tajeshwar N."/>
            <person name="Catarino B."/>
            <person name="Hetherington A.J."/>
            <person name="Saltykova A."/>
            <person name="Bonnot C."/>
            <person name="Breuninger H."/>
            <person name="Symeonidi A."/>
            <person name="Radhakrishnan G.V."/>
            <person name="Van Nieuwerburgh F."/>
            <person name="Deforce D."/>
            <person name="Chang C."/>
            <person name="Karol K.G."/>
            <person name="Hedrich R."/>
            <person name="Ulvskov P."/>
            <person name="Glockner G."/>
            <person name="Delwiche C.F."/>
            <person name="Petrasek J."/>
            <person name="Van de Peer Y."/>
            <person name="Friml J."/>
            <person name="Beilby M."/>
            <person name="Dolan L."/>
            <person name="Kohara Y."/>
            <person name="Sugano S."/>
            <person name="Fujiyama A."/>
            <person name="Delaux P.-M."/>
            <person name="Quint M."/>
            <person name="TheiBen G."/>
            <person name="Hagemann M."/>
            <person name="Harholt J."/>
            <person name="Dunand C."/>
            <person name="Zachgo S."/>
            <person name="Langdale J."/>
            <person name="Maumus F."/>
            <person name="Straeten D.V.D."/>
            <person name="Gould S.B."/>
            <person name="Rensing S.A."/>
        </authorList>
    </citation>
    <scope>NUCLEOTIDE SEQUENCE [LARGE SCALE GENOMIC DNA]</scope>
    <source>
        <strain evidence="4 5">S276</strain>
    </source>
</reference>
<dbReference type="InterPro" id="IPR048732">
    <property type="entry name" value="CFA69"/>
</dbReference>
<dbReference type="GO" id="GO:0003676">
    <property type="term" value="F:nucleic acid binding"/>
    <property type="evidence" value="ECO:0007669"/>
    <property type="project" value="InterPro"/>
</dbReference>
<accession>A0A388MDF2</accession>
<feature type="compositionally biased region" description="Basic and acidic residues" evidence="2">
    <location>
        <begin position="1225"/>
        <end position="1238"/>
    </location>
</feature>
<feature type="region of interest" description="Disordered" evidence="2">
    <location>
        <begin position="129"/>
        <end position="218"/>
    </location>
</feature>
<dbReference type="Gene3D" id="1.25.10.10">
    <property type="entry name" value="Leucine-rich Repeat Variant"/>
    <property type="match status" value="1"/>
</dbReference>
<dbReference type="PANTHER" id="PTHR14716:SF0">
    <property type="entry name" value="CILIA- AND FLAGELLA-ASSOCIATED PROTEIN 69"/>
    <property type="match status" value="1"/>
</dbReference>
<evidence type="ECO:0000256" key="1">
    <source>
        <dbReference type="PROSITE-ProRule" id="PRU00047"/>
    </source>
</evidence>
<feature type="compositionally biased region" description="Acidic residues" evidence="2">
    <location>
        <begin position="1473"/>
        <end position="1490"/>
    </location>
</feature>
<feature type="compositionally biased region" description="Basic and acidic residues" evidence="2">
    <location>
        <begin position="1191"/>
        <end position="1206"/>
    </location>
</feature>
<dbReference type="STRING" id="69332.A0A388MDF2"/>
<keyword evidence="1" id="KW-0863">Zinc-finger</keyword>
<sequence>SCYALAGLTYAAPEVFLSTEGLPIAIRYLRQQTLYEQRSSKTHQIQSEDDDEEEDKSEGGLDPFLREESSLHVNLSGTERAMTTPAFSRAETVLGFAADNSSTTTKTVHLRNDVAEHDAATDLEHAAVEEVENDDDEDDDCDDDDDDDTSRVVSGMNEGDGSMLGNHPGRRSIQKRTSQSQQDDGTVSVFQKDLLRQGIGKDRRGSSHSDCSDDAEEYGRSSVAFTGDVHVTAELPAKKNQEQMAIFQKDRKGRSGFTIKEINDMQILGLGPPALPNQQAALHVILTCCEFQELKEAITRYGGMRLVLSIIRNRSFAANLRKEALMVASALCENSVENQRSFRLNGGLAVLHAELMAICADDHSQPSSLATILINCLWRSTVCNRKNLTRFLAMDGLDVVLTYLEVCNGSLLKPLLTCIAEIVENQKAHSFFHDWRSGTTHMSASSLLIQLWSEEEHIRGLLCKTRMQATMAGVMGPGVSGQGMGGTAYGHQGLGAQGSLVMTPQGMAGQNLGGSPLGGMAVPTINTPATQYGVVTCYICGKIGHYARNCWQAQNKQKPKEDNSEMRELLQRIARREREEEEKKKREEEETRKKQEDERRESEKLREEEAREAGLQATIVRILTQRKEILTAAPNPLPAIEPKRRSPRSKAQILREIKGYIVESDDDSEDVKEEVGKLIKALESRKKGRKDNTAQRRPTSRSKNNSKKGKAPVSQEAVNEEGFQTPTKACAAEASSEGLVDYALAQMKILSGLKAQEISGDCPLSHQAENLEDRMLFRKVKDLSRWRPISPSCSEPSQTASARLGRTLRYMLVGLPRSSHFSLRSTDNLKPSLTRGIKKLEKNGDTILGKSYDIKDMFARLPHADILAAVVWLIQVYSSRDIVGAKVSIRGKVCKMSRNGRKEEGYIDLPFDRILQMVRYELQYTYTICKGKVYQQVFGIPMGKNSSPTLADLLCAKAEFDFLSSLQNDRQLITGVRLLDDVSVLGVYDTTVAGSFGHVLSILDRFESCYPQTLNLVRKDDDRNTWEFLGSKLFVEPCPMRFHVHPRTKKQSCIINRGIIHFQSMQDYQSYSAKKVKKMTLTASMLWLWRTSTDDEAAMTSIICLVKEARLRDYPPEVFFGSLARFAKVVGAWHWFMLLNAGRDSCSGSSDMSASGEDTEPEQELDQGLETAGDDDESDSDDVGVARHHQWRDGEYGSDDDNKSAEVMEAIDGDVNQSPGGRGAQRQEDLGAKGESKIHPLLVVAEQAMNRVPPAGEGRRQSSSSVLLGEKDNMVGRRRSSSSVLLGEKGNMAGESGAAAVMAAPARRQSGSGSLPVSGEEAKNQVPPPAGEGRRKSSSSSLPRENPTTIVEESGAAVTAAPPPGRRQSSSSLLGQKTTSVVGGGEAAGLADDGKRKVSTTSTTGSPSKPIGEEDPSLAQQAMKLSGGDAEGEEEVEEEQKQLQDHPALSAIGYNCGDWQGSHARNDTFSCSEDADGYDDEDESAVDDDDDRQRSGSLNDSGRSADLKDWLRRGHLKRDWRKYGSIITQISVPDLGDLEGMDNADLSSPFEADIENQGGENVAPSPVHESLEDDLMAKIYAIFANLGFSSFDYLPLKDQMKLCAIEYYMRMKEREAWLMIDDELTRTAMRPIHSDSKRLRAAIDESRDLVTRVANLQGHYLQKLMEEHVGKESAFYSGTRFREAQEAQLRTFKRSRKTLTMKERARAKAKKEKMLKYSFRAPVILEGDIKGVSAEALGEYYENLAKKKEAAGESDGKPSEIQTITQAFVAPDTAAAHIDGMQSRI</sequence>
<dbReference type="PANTHER" id="PTHR14716">
    <property type="entry name" value="CILIA- AND FLAGELLA-ASSOCIATED PROTEIN 69"/>
    <property type="match status" value="1"/>
</dbReference>
<feature type="compositionally biased region" description="Basic residues" evidence="2">
    <location>
        <begin position="698"/>
        <end position="710"/>
    </location>
</feature>
<dbReference type="SUPFAM" id="SSF48371">
    <property type="entry name" value="ARM repeat"/>
    <property type="match status" value="1"/>
</dbReference>
<feature type="compositionally biased region" description="Polar residues" evidence="2">
    <location>
        <begin position="175"/>
        <end position="189"/>
    </location>
</feature>
<feature type="domain" description="CCHC-type" evidence="3">
    <location>
        <begin position="537"/>
        <end position="550"/>
    </location>
</feature>
<dbReference type="Gene3D" id="4.10.60.10">
    <property type="entry name" value="Zinc finger, CCHC-type"/>
    <property type="match status" value="1"/>
</dbReference>
<dbReference type="SMART" id="SM00343">
    <property type="entry name" value="ZnF_C2HC"/>
    <property type="match status" value="1"/>
</dbReference>
<evidence type="ECO:0000313" key="4">
    <source>
        <dbReference type="EMBL" id="GBG92590.1"/>
    </source>
</evidence>
<feature type="region of interest" description="Disordered" evidence="2">
    <location>
        <begin position="577"/>
        <end position="611"/>
    </location>
</feature>
<feature type="compositionally biased region" description="Basic and acidic residues" evidence="2">
    <location>
        <begin position="193"/>
        <end position="211"/>
    </location>
</feature>
<feature type="compositionally biased region" description="Low complexity" evidence="2">
    <location>
        <begin position="1292"/>
        <end position="1306"/>
    </location>
</feature>
<dbReference type="PROSITE" id="PS50158">
    <property type="entry name" value="ZF_CCHC"/>
    <property type="match status" value="1"/>
</dbReference>
<dbReference type="InterPro" id="IPR048733">
    <property type="entry name" value="CFA69_ARM_dom"/>
</dbReference>
<dbReference type="InterPro" id="IPR016024">
    <property type="entry name" value="ARM-type_fold"/>
</dbReference>
<dbReference type="Pfam" id="PF21049">
    <property type="entry name" value="CFA69_ARM_rpt"/>
    <property type="match status" value="1"/>
</dbReference>
<dbReference type="GO" id="GO:0008270">
    <property type="term" value="F:zinc ion binding"/>
    <property type="evidence" value="ECO:0007669"/>
    <property type="project" value="UniProtKB-KW"/>
</dbReference>
<organism evidence="4 5">
    <name type="scientific">Chara braunii</name>
    <name type="common">Braun's stonewort</name>
    <dbReference type="NCBI Taxonomy" id="69332"/>
    <lineage>
        <taxon>Eukaryota</taxon>
        <taxon>Viridiplantae</taxon>
        <taxon>Streptophyta</taxon>
        <taxon>Charophyceae</taxon>
        <taxon>Charales</taxon>
        <taxon>Characeae</taxon>
        <taxon>Chara</taxon>
    </lineage>
</organism>
<feature type="non-terminal residue" evidence="4">
    <location>
        <position position="1"/>
    </location>
</feature>
<dbReference type="EMBL" id="BFEA01001090">
    <property type="protein sequence ID" value="GBG92590.1"/>
    <property type="molecule type" value="Genomic_DNA"/>
</dbReference>
<dbReference type="InterPro" id="IPR001878">
    <property type="entry name" value="Znf_CCHC"/>
</dbReference>
<feature type="region of interest" description="Disordered" evidence="2">
    <location>
        <begin position="682"/>
        <end position="722"/>
    </location>
</feature>
<feature type="compositionally biased region" description="Polar residues" evidence="2">
    <location>
        <begin position="1367"/>
        <end position="1381"/>
    </location>
</feature>
<gene>
    <name evidence="4" type="ORF">CBR_g56103</name>
</gene>
<feature type="region of interest" description="Disordered" evidence="2">
    <location>
        <begin position="1145"/>
        <end position="1504"/>
    </location>
</feature>
<dbReference type="InterPro" id="IPR036875">
    <property type="entry name" value="Znf_CCHC_sf"/>
</dbReference>
<feature type="compositionally biased region" description="Acidic residues" evidence="2">
    <location>
        <begin position="47"/>
        <end position="56"/>
    </location>
</feature>
<name>A0A388MDF2_CHABU</name>
<comment type="caution">
    <text evidence="4">The sequence shown here is derived from an EMBL/GenBank/DDBJ whole genome shotgun (WGS) entry which is preliminary data.</text>
</comment>
<dbReference type="OrthoDB" id="550067at2759"/>
<feature type="compositionally biased region" description="Polar residues" evidence="2">
    <location>
        <begin position="1338"/>
        <end position="1351"/>
    </location>
</feature>
<evidence type="ECO:0000313" key="5">
    <source>
        <dbReference type="Proteomes" id="UP000265515"/>
    </source>
</evidence>
<dbReference type="SUPFAM" id="SSF57756">
    <property type="entry name" value="Retrovirus zinc finger-like domains"/>
    <property type="match status" value="1"/>
</dbReference>
<evidence type="ECO:0000259" key="3">
    <source>
        <dbReference type="PROSITE" id="PS50158"/>
    </source>
</evidence>
<feature type="compositionally biased region" description="Low complexity" evidence="2">
    <location>
        <begin position="1399"/>
        <end position="1408"/>
    </location>
</feature>
<dbReference type="Pfam" id="PF00098">
    <property type="entry name" value="zf-CCHC"/>
    <property type="match status" value="1"/>
</dbReference>
<proteinExistence type="predicted"/>
<dbReference type="Gramene" id="GBG92590">
    <property type="protein sequence ID" value="GBG92590"/>
    <property type="gene ID" value="CBR_g56103"/>
</dbReference>
<feature type="compositionally biased region" description="Basic and acidic residues" evidence="2">
    <location>
        <begin position="682"/>
        <end position="694"/>
    </location>
</feature>
<dbReference type="InterPro" id="IPR011989">
    <property type="entry name" value="ARM-like"/>
</dbReference>
<keyword evidence="1" id="KW-0479">Metal-binding</keyword>
<protein>
    <recommendedName>
        <fullName evidence="3">CCHC-type domain-containing protein</fullName>
    </recommendedName>
</protein>
<feature type="region of interest" description="Disordered" evidence="2">
    <location>
        <begin position="37"/>
        <end position="65"/>
    </location>
</feature>
<keyword evidence="5" id="KW-1185">Reference proteome</keyword>
<feature type="compositionally biased region" description="Acidic residues" evidence="2">
    <location>
        <begin position="129"/>
        <end position="148"/>
    </location>
</feature>
<dbReference type="Proteomes" id="UP000265515">
    <property type="component" value="Unassembled WGS sequence"/>
</dbReference>
<keyword evidence="1" id="KW-0862">Zinc</keyword>
<evidence type="ECO:0000256" key="2">
    <source>
        <dbReference type="SAM" id="MobiDB-lite"/>
    </source>
</evidence>
<feature type="compositionally biased region" description="Low complexity" evidence="2">
    <location>
        <begin position="1145"/>
        <end position="1156"/>
    </location>
</feature>
<feature type="compositionally biased region" description="Acidic residues" evidence="2">
    <location>
        <begin position="1157"/>
        <end position="1182"/>
    </location>
</feature>